<keyword evidence="3" id="KW-0067">ATP-binding</keyword>
<evidence type="ECO:0000256" key="2">
    <source>
        <dbReference type="ARBA" id="ARBA00022777"/>
    </source>
</evidence>
<dbReference type="SUPFAM" id="SSF55060">
    <property type="entry name" value="GHMP Kinase, C-terminal domain"/>
    <property type="match status" value="1"/>
</dbReference>
<accession>A0A554LL24</accession>
<sequence length="356" mass="39321">MAELSEAIKIKATGRCALVGNPFDLVGQAEAKMKQLIEVDGAILSIPIRNLYASATLKLADEFIIIAPRSKFKNLIDCIDELKIRGVGDWEHIADMAIVVFGEIMAKLGLEVQPLKVKIILKTCIPRQRGLSGSSGMITAIIFALLKAHNAENELTVKELAQYVLKVENQLGVTAGLQDRILQAAYVFDPKIDAVFMDFGVESRREGCDFSPLKLSDRKRMFSSALILSSQPSHSGKVHKPIVAKLRRRGKRIIRAFSELGEIGYHARNAFMTGDWFELGGMMTATAEKRIEIYGEEVLGPLNMAIVEACRAAGVYWNFTGSGGAVVAMLPEGDESFDRLKIEVEKRGNFEIYRLT</sequence>
<dbReference type="GO" id="GO:0016301">
    <property type="term" value="F:kinase activity"/>
    <property type="evidence" value="ECO:0007669"/>
    <property type="project" value="UniProtKB-KW"/>
</dbReference>
<name>A0A554LL24_9BACT</name>
<proteinExistence type="predicted"/>
<reference evidence="5 6" key="1">
    <citation type="submission" date="2017-07" db="EMBL/GenBank/DDBJ databases">
        <title>Mechanisms for carbon and nitrogen cycling indicate functional differentiation within the Candidate Phyla Radiation.</title>
        <authorList>
            <person name="Danczak R.E."/>
            <person name="Johnston M.D."/>
            <person name="Kenah C."/>
            <person name="Slattery M."/>
            <person name="Wrighton K.C."/>
            <person name="Wilkins M.J."/>
        </authorList>
    </citation>
    <scope>NUCLEOTIDE SEQUENCE [LARGE SCALE GENOMIC DNA]</scope>
    <source>
        <strain evidence="5">Athens1014_28</strain>
    </source>
</reference>
<organism evidence="5 6">
    <name type="scientific">Candidatus Berkelbacteria bacterium Athens1014_28</name>
    <dbReference type="NCBI Taxonomy" id="2017145"/>
    <lineage>
        <taxon>Bacteria</taxon>
        <taxon>Candidatus Berkelbacteria</taxon>
    </lineage>
</organism>
<dbReference type="PANTHER" id="PTHR38710:SF1">
    <property type="entry name" value="WITH PUTATIVE URIDYL PYROPHOSPHORYLASE-RELATED"/>
    <property type="match status" value="1"/>
</dbReference>
<dbReference type="SUPFAM" id="SSF54211">
    <property type="entry name" value="Ribosomal protein S5 domain 2-like"/>
    <property type="match status" value="1"/>
</dbReference>
<feature type="domain" description="GHMP kinase N-terminal" evidence="4">
    <location>
        <begin position="104"/>
        <end position="180"/>
    </location>
</feature>
<keyword evidence="1" id="KW-0547">Nucleotide-binding</keyword>
<gene>
    <name evidence="5" type="ORF">Athens101428_638</name>
</gene>
<evidence type="ECO:0000313" key="6">
    <source>
        <dbReference type="Proteomes" id="UP000316495"/>
    </source>
</evidence>
<protein>
    <submittedName>
        <fullName evidence="5">Glucuronokinase 1-like</fullName>
    </submittedName>
</protein>
<comment type="caution">
    <text evidence="5">The sequence shown here is derived from an EMBL/GenBank/DDBJ whole genome shotgun (WGS) entry which is preliminary data.</text>
</comment>
<dbReference type="InterPro" id="IPR006204">
    <property type="entry name" value="GHMP_kinase_N_dom"/>
</dbReference>
<dbReference type="Proteomes" id="UP000316495">
    <property type="component" value="Unassembled WGS sequence"/>
</dbReference>
<dbReference type="PANTHER" id="PTHR38710">
    <property type="entry name" value="WITH PUTATIVE URIDYL PYROPHOSPHORYLASE-RELATED"/>
    <property type="match status" value="1"/>
</dbReference>
<dbReference type="InterPro" id="IPR036554">
    <property type="entry name" value="GHMP_kinase_C_sf"/>
</dbReference>
<evidence type="ECO:0000313" key="5">
    <source>
        <dbReference type="EMBL" id="TSC93571.1"/>
    </source>
</evidence>
<dbReference type="InterPro" id="IPR053034">
    <property type="entry name" value="Glucuronokinase-like"/>
</dbReference>
<dbReference type="Pfam" id="PF00288">
    <property type="entry name" value="GHMP_kinases_N"/>
    <property type="match status" value="1"/>
</dbReference>
<dbReference type="AlphaFoldDB" id="A0A554LL24"/>
<evidence type="ECO:0000256" key="3">
    <source>
        <dbReference type="ARBA" id="ARBA00022840"/>
    </source>
</evidence>
<evidence type="ECO:0000259" key="4">
    <source>
        <dbReference type="Pfam" id="PF00288"/>
    </source>
</evidence>
<evidence type="ECO:0000256" key="1">
    <source>
        <dbReference type="ARBA" id="ARBA00022741"/>
    </source>
</evidence>
<dbReference type="GO" id="GO:0005524">
    <property type="term" value="F:ATP binding"/>
    <property type="evidence" value="ECO:0007669"/>
    <property type="project" value="UniProtKB-KW"/>
</dbReference>
<keyword evidence="2 5" id="KW-0808">Transferase</keyword>
<dbReference type="EMBL" id="VMGN01000040">
    <property type="protein sequence ID" value="TSC93571.1"/>
    <property type="molecule type" value="Genomic_DNA"/>
</dbReference>
<keyword evidence="2 5" id="KW-0418">Kinase</keyword>
<dbReference type="InterPro" id="IPR020568">
    <property type="entry name" value="Ribosomal_Su5_D2-typ_SF"/>
</dbReference>
<dbReference type="Gene3D" id="3.30.230.120">
    <property type="match status" value="1"/>
</dbReference>